<dbReference type="PANTHER" id="PTHR18898:SF2">
    <property type="entry name" value="NUCLEOPROTEIN TPR"/>
    <property type="match status" value="1"/>
</dbReference>
<evidence type="ECO:0000256" key="4">
    <source>
        <dbReference type="ARBA" id="ARBA00023054"/>
    </source>
</evidence>
<keyword evidence="4 6" id="KW-0175">Coiled coil</keyword>
<dbReference type="Pfam" id="PF25785">
    <property type="entry name" value="TPR"/>
    <property type="match status" value="1"/>
</dbReference>
<keyword evidence="10" id="KW-1185">Reference proteome</keyword>
<dbReference type="Proteomes" id="UP000095280">
    <property type="component" value="Unplaced"/>
</dbReference>
<feature type="coiled-coil region" evidence="6">
    <location>
        <begin position="96"/>
        <end position="199"/>
    </location>
</feature>
<feature type="coiled-coil region" evidence="6">
    <location>
        <begin position="983"/>
        <end position="1105"/>
    </location>
</feature>
<dbReference type="Pfam" id="PF07926">
    <property type="entry name" value="TPR_MLP1_2"/>
    <property type="match status" value="1"/>
</dbReference>
<feature type="region of interest" description="Disordered" evidence="7">
    <location>
        <begin position="574"/>
        <end position="603"/>
    </location>
</feature>
<dbReference type="PANTHER" id="PTHR18898">
    <property type="entry name" value="NUCLEOPROTEIN TPR-RELATED"/>
    <property type="match status" value="1"/>
</dbReference>
<comment type="subcellular location">
    <subcellularLocation>
        <location evidence="1">Nucleus</location>
    </subcellularLocation>
</comment>
<feature type="coiled-coil region" evidence="6">
    <location>
        <begin position="641"/>
        <end position="752"/>
    </location>
</feature>
<feature type="region of interest" description="Disordered" evidence="7">
    <location>
        <begin position="851"/>
        <end position="890"/>
    </location>
</feature>
<dbReference type="GO" id="GO:0006606">
    <property type="term" value="P:protein import into nucleus"/>
    <property type="evidence" value="ECO:0007669"/>
    <property type="project" value="InterPro"/>
</dbReference>
<feature type="region of interest" description="Disordered" evidence="7">
    <location>
        <begin position="1"/>
        <end position="28"/>
    </location>
</feature>
<evidence type="ECO:0000256" key="7">
    <source>
        <dbReference type="SAM" id="MobiDB-lite"/>
    </source>
</evidence>
<evidence type="ECO:0000256" key="6">
    <source>
        <dbReference type="SAM" id="Coils"/>
    </source>
</evidence>
<dbReference type="GO" id="GO:1901673">
    <property type="term" value="P:regulation of mitotic spindle assembly"/>
    <property type="evidence" value="ECO:0007669"/>
    <property type="project" value="TreeGrafter"/>
</dbReference>
<evidence type="ECO:0000313" key="11">
    <source>
        <dbReference type="WBParaSite" id="maker-uti_cns_0006064-snap-gene-0.3-mRNA-1"/>
    </source>
</evidence>
<feature type="domain" description="NUA/TPR/MLP1-2-like" evidence="9">
    <location>
        <begin position="397"/>
        <end position="519"/>
    </location>
</feature>
<proteinExistence type="inferred from homology"/>
<comment type="similarity">
    <text evidence="2">Belongs to the TPR family.</text>
</comment>
<evidence type="ECO:0000259" key="9">
    <source>
        <dbReference type="Pfam" id="PF25785"/>
    </source>
</evidence>
<dbReference type="GO" id="GO:0017056">
    <property type="term" value="F:structural constituent of nuclear pore"/>
    <property type="evidence" value="ECO:0007669"/>
    <property type="project" value="TreeGrafter"/>
</dbReference>
<feature type="coiled-coil region" evidence="6">
    <location>
        <begin position="508"/>
        <end position="545"/>
    </location>
</feature>
<name>A0A1I8HHA8_9PLAT</name>
<dbReference type="GO" id="GO:0005643">
    <property type="term" value="C:nuclear pore"/>
    <property type="evidence" value="ECO:0007669"/>
    <property type="project" value="TreeGrafter"/>
</dbReference>
<evidence type="ECO:0000256" key="2">
    <source>
        <dbReference type="ARBA" id="ARBA00005274"/>
    </source>
</evidence>
<evidence type="ECO:0000256" key="5">
    <source>
        <dbReference type="ARBA" id="ARBA00023242"/>
    </source>
</evidence>
<dbReference type="WBParaSite" id="maker-uti_cns_0006064-snap-gene-0.3-mRNA-1">
    <property type="protein sequence ID" value="maker-uti_cns_0006064-snap-gene-0.3-mRNA-1"/>
    <property type="gene ID" value="maker-uti_cns_0006064-snap-gene-0.3"/>
</dbReference>
<keyword evidence="5" id="KW-0539">Nucleus</keyword>
<accession>A0A1I8HHA8</accession>
<evidence type="ECO:0000256" key="1">
    <source>
        <dbReference type="ARBA" id="ARBA00004123"/>
    </source>
</evidence>
<feature type="compositionally biased region" description="Low complexity" evidence="7">
    <location>
        <begin position="851"/>
        <end position="867"/>
    </location>
</feature>
<feature type="domain" description="Nucleoprotein TPR/MLP1-2" evidence="8">
    <location>
        <begin position="989"/>
        <end position="1103"/>
    </location>
</feature>
<dbReference type="AlphaFoldDB" id="A0A1I8HHA8"/>
<feature type="compositionally biased region" description="Low complexity" evidence="7">
    <location>
        <begin position="441"/>
        <end position="454"/>
    </location>
</feature>
<protein>
    <recommendedName>
        <fullName evidence="3">Nucleoprotein TPR</fullName>
    </recommendedName>
</protein>
<feature type="region of interest" description="Disordered" evidence="7">
    <location>
        <begin position="436"/>
        <end position="466"/>
    </location>
</feature>
<feature type="coiled-coil region" evidence="6">
    <location>
        <begin position="232"/>
        <end position="298"/>
    </location>
</feature>
<evidence type="ECO:0000313" key="10">
    <source>
        <dbReference type="Proteomes" id="UP000095280"/>
    </source>
</evidence>
<dbReference type="InterPro" id="IPR057974">
    <property type="entry name" value="NUA/TPR/MLP1-2-like_dom"/>
</dbReference>
<dbReference type="GO" id="GO:0034399">
    <property type="term" value="C:nuclear periphery"/>
    <property type="evidence" value="ECO:0007669"/>
    <property type="project" value="UniProtKB-ARBA"/>
</dbReference>
<dbReference type="GO" id="GO:0006406">
    <property type="term" value="P:mRNA export from nucleus"/>
    <property type="evidence" value="ECO:0007669"/>
    <property type="project" value="TreeGrafter"/>
</dbReference>
<evidence type="ECO:0000259" key="8">
    <source>
        <dbReference type="Pfam" id="PF07926"/>
    </source>
</evidence>
<sequence length="1108" mass="121543">SASAPDEEAGPTSSSMEPTEASEAGISRASSEAISMINADVWASLSPEQQAGVRAAVDHLSGELARERERRRVVCIDSEQQVFDAESRTSGLSARLASLQAEAEAATARAAELQQQLAGAETVRREADEARSACSAAVQRAESLTAELADVQRRLDDAEAAKDAAVGKLEELERERLTLALQLDENESDREERQQLEESYQRQLLAERAAAELCKTSAEEQSARCAELSSAAEGMRARLSEFGRERESIERRFSAQLSEAAGRQSELEATVNQLRAQLDEARSEVDRLRAGIGALSEAEIERLAPAAAATSRMLKRGKTLTQIYAEHVEVQGQLSAARLEADKANLAVAHILEEVQAKVPVIRRRQEECRRVRLSAVQLAKRLDESVAQMCDLKRTNEELERKAAFFERENARLKARAGDLGEQVASLLAKIESSGGRPLAESGSSEAEAAQPEAGKEPADSQQQAALDLSALSEQPQSTQEVITSSLLTFADIRQLQQRNISLVEASRELAARLEVLERERSDASELRVKLESATSELQLARSAEKQHRDLLKVASQQRDMYKLLLESARNSSADPAAAAASVPMETDQQQQQQQPQTTAASTTLATSGVASDALSSAHAELSKLRTELSSRDRQRATELNSARAQLLEAQRASARLSSKLETAQRRAELGEGGCARYRREIDILREMNEKYTGMLAKHEQEAVRLQSQLIERGQSVTRLEAQLELAKQQAKALRASESRLTVECEQLRQDRLRQGLLMTSLQAVQVNLEKRDQEVRQAAEARISAAAERTASLERRLAEAESALAAERSAAEAAAASAARQLAESAERLAAAVSRAKAAEERAAALVASSTSSSAGQQQSAVEQSEAADKAESSQPEDDDQEKSSAIAAYKEELAELRERLKAMERDCELLRGQAENYRAMAEGAEARLTQEAEEHQTAVGEFEARLRERQESIDYYRLERERQTLVSDRFKQTEEAHAMNADLRKQLHDRQQELQAAVERRDAAVSAEDRAKARATAEAAKAAEAADKYQQELLLHAADAKAMQAIRAQLAEAEKTCAEAREETRKSRADYEKRIAALTAEAQRLRASKTEAETRLTQLAAEFSD</sequence>
<feature type="coiled-coil region" evidence="6">
    <location>
        <begin position="778"/>
        <end position="844"/>
    </location>
</feature>
<evidence type="ECO:0000256" key="3">
    <source>
        <dbReference type="ARBA" id="ARBA00019789"/>
    </source>
</evidence>
<reference evidence="11" key="1">
    <citation type="submission" date="2016-11" db="UniProtKB">
        <authorList>
            <consortium name="WormBaseParasite"/>
        </authorList>
    </citation>
    <scope>IDENTIFICATION</scope>
</reference>
<organism evidence="10 11">
    <name type="scientific">Macrostomum lignano</name>
    <dbReference type="NCBI Taxonomy" id="282301"/>
    <lineage>
        <taxon>Eukaryota</taxon>
        <taxon>Metazoa</taxon>
        <taxon>Spiralia</taxon>
        <taxon>Lophotrochozoa</taxon>
        <taxon>Platyhelminthes</taxon>
        <taxon>Rhabditophora</taxon>
        <taxon>Macrostomorpha</taxon>
        <taxon>Macrostomida</taxon>
        <taxon>Macrostomidae</taxon>
        <taxon>Macrostomum</taxon>
    </lineage>
</organism>
<dbReference type="InterPro" id="IPR012929">
    <property type="entry name" value="Nucleoprot-TPR/MLP1-2_dom"/>
</dbReference>